<name>H6WNZ2_9BACT</name>
<dbReference type="AlphaFoldDB" id="H6WNZ2"/>
<reference evidence="1" key="1">
    <citation type="journal article" date="2012" name="ISME J.">
        <title>Functional metagenomics reveals novel salt tolerance loci from the human gut microbiome.</title>
        <authorList>
            <person name="Culligan E.P."/>
            <person name="Sleator R.D."/>
            <person name="Marchesi J.R."/>
            <person name="Hill C."/>
        </authorList>
    </citation>
    <scope>NUCLEOTIDE SEQUENCE</scope>
</reference>
<proteinExistence type="predicted"/>
<sequence>MVRKHKSPRLGICAGNSIPEGLYINPGSKVKKQVINAVSLPVDSKLKFGFRFFEQRDYFGLQAKGKSISNSWMLSLIDQLKKLGEKSIADLEKDRKLREAYRYHRIDWNARNIPIKREDLTQLYPTYEDDEEFPLWQFQISQANGRFVGFYDEDKIFQIVLLDPLHNIQPAGGKFQYNVDECCPLGTEYEILLGGLQHVKSRCRSVDCPHKSKLEELATVSSGNTYVVICNLTEDLHGRIINFQTEQPVTYTDILEMGLDGWQG</sequence>
<evidence type="ECO:0000313" key="1">
    <source>
        <dbReference type="EMBL" id="AFA54923.1"/>
    </source>
</evidence>
<accession>H6WNZ2</accession>
<organism evidence="1">
    <name type="scientific">uncultured Akkermansia sp. SMG25</name>
    <dbReference type="NCBI Taxonomy" id="1131822"/>
    <lineage>
        <taxon>Bacteria</taxon>
        <taxon>Pseudomonadati</taxon>
        <taxon>Verrucomicrobiota</taxon>
        <taxon>Verrucomicrobiia</taxon>
        <taxon>Verrucomicrobiales</taxon>
        <taxon>Akkermansiaceae</taxon>
        <taxon>Akkermansia</taxon>
        <taxon>environmental samples</taxon>
    </lineage>
</organism>
<protein>
    <submittedName>
        <fullName evidence="1">Uncharacterized protein</fullName>
    </submittedName>
</protein>
<dbReference type="EMBL" id="JQ269600">
    <property type="protein sequence ID" value="AFA54923.1"/>
    <property type="molecule type" value="Genomic_DNA"/>
</dbReference>